<sequence length="465" mass="51305">MTTQYTQNQIAQALMMNSQSEVIANVDRERNPSHRQVLQFFNIANVTRHAVLNMVYLPKEGELQVYKLIPVRVHNSTSNTAAYRNRVQYLQVSMDDKGVIADPETNQMIVRNSNPAVLNMFLTESIEEGGKTFNNPWNTLLASGFFRLVPVPALFNDEGLVQAFNSCSKDIINAHNYLKARTTGDLAFNADYQSHMATLYAAYQTQMTKLIQSGHLRLAYALSVADSSLVPAITMDSGTKNVNPFLRSSAILEKASYMPTINEFFGFARVNSEAISDEFNESLTTGIRPLSKEVEGGEETINNSKRTEATKLAIISDTFGNEASVLLRRQDQGYSNPNNQNQISLAKIFDDNTQNNEQLFVIGKYFPIVMSQDAGSSTNGLTRPTIVVNEYTKHRTNSNITSFEAALGSDFEVNSDSDDLSQMIANAQSIIDGASIDNGVAGSVTFSADESDNQSQLGSSKKDII</sequence>
<reference evidence="2" key="1">
    <citation type="submission" date="2016-03" db="EMBL/GenBank/DDBJ databases">
        <title>Characterization of Acinetobacter baumannii phage vB_AbaM_ME3.</title>
        <authorList>
            <person name="Buttimer C.T.H."/>
            <person name="Elbreki M."/>
            <person name="Coffey A."/>
        </authorList>
    </citation>
    <scope>NUCLEOTIDE SEQUENCE [LARGE SCALE GENOMIC DNA]</scope>
</reference>
<gene>
    <name evidence="1" type="ORF">ME3_322</name>
</gene>
<dbReference type="EMBL" id="KU935715">
    <property type="protein sequence ID" value="AND75483.1"/>
    <property type="molecule type" value="Genomic_DNA"/>
</dbReference>
<keyword evidence="2" id="KW-1185">Reference proteome</keyword>
<name>A0A172Q111_9CAUD</name>
<accession>A0A172Q111</accession>
<evidence type="ECO:0000313" key="1">
    <source>
        <dbReference type="EMBL" id="AND75483.1"/>
    </source>
</evidence>
<protein>
    <submittedName>
        <fullName evidence="1">Uncharacterized protein</fullName>
    </submittedName>
</protein>
<evidence type="ECO:0000313" key="2">
    <source>
        <dbReference type="Proteomes" id="UP000225947"/>
    </source>
</evidence>
<proteinExistence type="predicted"/>
<organism evidence="1 2">
    <name type="scientific">Acinetobacter phage vB_AbaM_ME3</name>
    <dbReference type="NCBI Taxonomy" id="1837876"/>
    <lineage>
        <taxon>Viruses</taxon>
        <taxon>Duplodnaviria</taxon>
        <taxon>Heunggongvirae</taxon>
        <taxon>Uroviricota</taxon>
        <taxon>Caudoviricetes</taxon>
        <taxon>Metrivirus</taxon>
        <taxon>Metrivirus ME3</taxon>
    </lineage>
</organism>
<dbReference type="Proteomes" id="UP000225947">
    <property type="component" value="Segment"/>
</dbReference>